<dbReference type="Pfam" id="PF14337">
    <property type="entry name" value="Abi_alpha"/>
    <property type="match status" value="1"/>
</dbReference>
<name>A0ABQ1Z734_9BACL</name>
<comment type="caution">
    <text evidence="1">The sequence shown here is derived from an EMBL/GenBank/DDBJ whole genome shotgun (WGS) entry which is preliminary data.</text>
</comment>
<dbReference type="Proteomes" id="UP000652153">
    <property type="component" value="Unassembled WGS sequence"/>
</dbReference>
<organism evidence="1 2">
    <name type="scientific">Paenibacillus silvae</name>
    <dbReference type="NCBI Taxonomy" id="1325358"/>
    <lineage>
        <taxon>Bacteria</taxon>
        <taxon>Bacillati</taxon>
        <taxon>Bacillota</taxon>
        <taxon>Bacilli</taxon>
        <taxon>Bacillales</taxon>
        <taxon>Paenibacillaceae</taxon>
        <taxon>Paenibacillus</taxon>
    </lineage>
</organism>
<evidence type="ECO:0000313" key="2">
    <source>
        <dbReference type="Proteomes" id="UP000652153"/>
    </source>
</evidence>
<sequence>MWSNLLTDTVISEKNHENTASFIDVLKQLTPTDAKVLLFIHSWVKPYSPYFDKNSEEFLTELEQNTSVTKKQLHDMLYRKFFRLGLVNYILENQGILSAEEIIKDMVKALQTNDYHHFDLESYMPIQNNYDWVCLSSFSESFIEAVQNK</sequence>
<evidence type="ECO:0000313" key="1">
    <source>
        <dbReference type="EMBL" id="GGH50326.1"/>
    </source>
</evidence>
<accession>A0ABQ1Z734</accession>
<protein>
    <submittedName>
        <fullName evidence="1">Uncharacterized protein</fullName>
    </submittedName>
</protein>
<dbReference type="EMBL" id="BMFU01000002">
    <property type="protein sequence ID" value="GGH50326.1"/>
    <property type="molecule type" value="Genomic_DNA"/>
</dbReference>
<reference evidence="2" key="1">
    <citation type="journal article" date="2019" name="Int. J. Syst. Evol. Microbiol.">
        <title>The Global Catalogue of Microorganisms (GCM) 10K type strain sequencing project: providing services to taxonomists for standard genome sequencing and annotation.</title>
        <authorList>
            <consortium name="The Broad Institute Genomics Platform"/>
            <consortium name="The Broad Institute Genome Sequencing Center for Infectious Disease"/>
            <person name="Wu L."/>
            <person name="Ma J."/>
        </authorList>
    </citation>
    <scope>NUCLEOTIDE SEQUENCE [LARGE SCALE GENOMIC DNA]</scope>
    <source>
        <strain evidence="2">CGMCC 1.12770</strain>
    </source>
</reference>
<dbReference type="InterPro" id="IPR025506">
    <property type="entry name" value="Abi_alpha"/>
</dbReference>
<proteinExistence type="predicted"/>
<gene>
    <name evidence="1" type="ORF">GCM10008014_15360</name>
</gene>
<dbReference type="RefSeq" id="WP_188591915.1">
    <property type="nucleotide sequence ID" value="NZ_BMFU01000002.1"/>
</dbReference>
<keyword evidence="2" id="KW-1185">Reference proteome</keyword>